<dbReference type="OrthoDB" id="9803256at2"/>
<evidence type="ECO:0000259" key="5">
    <source>
        <dbReference type="PROSITE" id="PS50943"/>
    </source>
</evidence>
<dbReference type="Pfam" id="PF00356">
    <property type="entry name" value="LacI"/>
    <property type="match status" value="1"/>
</dbReference>
<dbReference type="CDD" id="cd01392">
    <property type="entry name" value="HTH_LacI"/>
    <property type="match status" value="1"/>
</dbReference>
<dbReference type="SUPFAM" id="SSF53822">
    <property type="entry name" value="Periplasmic binding protein-like I"/>
    <property type="match status" value="1"/>
</dbReference>
<evidence type="ECO:0000256" key="1">
    <source>
        <dbReference type="ARBA" id="ARBA00023015"/>
    </source>
</evidence>
<keyword evidence="3" id="KW-0804">Transcription</keyword>
<dbReference type="GO" id="GO:0000976">
    <property type="term" value="F:transcription cis-regulatory region binding"/>
    <property type="evidence" value="ECO:0007669"/>
    <property type="project" value="TreeGrafter"/>
</dbReference>
<dbReference type="SMART" id="SM00354">
    <property type="entry name" value="HTH_LACI"/>
    <property type="match status" value="1"/>
</dbReference>
<dbReference type="PROSITE" id="PS50943">
    <property type="entry name" value="HTH_CROC1"/>
    <property type="match status" value="1"/>
</dbReference>
<dbReference type="EMBL" id="PTJA01000009">
    <property type="protein sequence ID" value="PPK79574.1"/>
    <property type="molecule type" value="Genomic_DNA"/>
</dbReference>
<evidence type="ECO:0000256" key="3">
    <source>
        <dbReference type="ARBA" id="ARBA00023163"/>
    </source>
</evidence>
<organism evidence="6 7">
    <name type="scientific">Lacrimispora xylanisolvens</name>
    <dbReference type="NCBI Taxonomy" id="384636"/>
    <lineage>
        <taxon>Bacteria</taxon>
        <taxon>Bacillati</taxon>
        <taxon>Bacillota</taxon>
        <taxon>Clostridia</taxon>
        <taxon>Lachnospirales</taxon>
        <taxon>Lachnospiraceae</taxon>
        <taxon>Lacrimispora</taxon>
    </lineage>
</organism>
<proteinExistence type="predicted"/>
<keyword evidence="2" id="KW-0238">DNA-binding</keyword>
<protein>
    <submittedName>
        <fullName evidence="6">LacI family transcriptional regulator</fullName>
    </submittedName>
</protein>
<feature type="domain" description="HTH lacI-type" evidence="4">
    <location>
        <begin position="2"/>
        <end position="56"/>
    </location>
</feature>
<dbReference type="Proteomes" id="UP000237749">
    <property type="component" value="Unassembled WGS sequence"/>
</dbReference>
<dbReference type="Gene3D" id="3.40.50.2300">
    <property type="match status" value="2"/>
</dbReference>
<dbReference type="RefSeq" id="WP_104437998.1">
    <property type="nucleotide sequence ID" value="NZ_PTJA01000009.1"/>
</dbReference>
<dbReference type="CDD" id="cd06288">
    <property type="entry name" value="PBP1_sucrose_transcription_regulator"/>
    <property type="match status" value="1"/>
</dbReference>
<dbReference type="PANTHER" id="PTHR30146">
    <property type="entry name" value="LACI-RELATED TRANSCRIPTIONAL REPRESSOR"/>
    <property type="match status" value="1"/>
</dbReference>
<keyword evidence="7" id="KW-1185">Reference proteome</keyword>
<accession>A0A2S6HPS9</accession>
<gene>
    <name evidence="6" type="ORF">BXY41_10952</name>
</gene>
<evidence type="ECO:0000259" key="4">
    <source>
        <dbReference type="PROSITE" id="PS50932"/>
    </source>
</evidence>
<feature type="domain" description="HTH cro/C1-type" evidence="5">
    <location>
        <begin position="3"/>
        <end position="24"/>
    </location>
</feature>
<dbReference type="PANTHER" id="PTHR30146:SF109">
    <property type="entry name" value="HTH-TYPE TRANSCRIPTIONAL REGULATOR GALS"/>
    <property type="match status" value="1"/>
</dbReference>
<name>A0A2S6HPS9_9FIRM</name>
<dbReference type="InterPro" id="IPR010982">
    <property type="entry name" value="Lambda_DNA-bd_dom_sf"/>
</dbReference>
<dbReference type="InterPro" id="IPR028082">
    <property type="entry name" value="Peripla_BP_I"/>
</dbReference>
<dbReference type="InterPro" id="IPR001387">
    <property type="entry name" value="Cro/C1-type_HTH"/>
</dbReference>
<dbReference type="InterPro" id="IPR000843">
    <property type="entry name" value="HTH_LacI"/>
</dbReference>
<dbReference type="Gene3D" id="1.10.260.40">
    <property type="entry name" value="lambda repressor-like DNA-binding domains"/>
    <property type="match status" value="1"/>
</dbReference>
<comment type="caution">
    <text evidence="6">The sequence shown here is derived from an EMBL/GenBank/DDBJ whole genome shotgun (WGS) entry which is preliminary data.</text>
</comment>
<evidence type="ECO:0000313" key="7">
    <source>
        <dbReference type="Proteomes" id="UP000237749"/>
    </source>
</evidence>
<dbReference type="SUPFAM" id="SSF47413">
    <property type="entry name" value="lambda repressor-like DNA-binding domains"/>
    <property type="match status" value="1"/>
</dbReference>
<evidence type="ECO:0000313" key="6">
    <source>
        <dbReference type="EMBL" id="PPK79574.1"/>
    </source>
</evidence>
<dbReference type="InterPro" id="IPR046335">
    <property type="entry name" value="LacI/GalR-like_sensor"/>
</dbReference>
<reference evidence="6 7" key="1">
    <citation type="submission" date="2018-02" db="EMBL/GenBank/DDBJ databases">
        <title>Genomic Encyclopedia of Archaeal and Bacterial Type Strains, Phase II (KMG-II): from individual species to whole genera.</title>
        <authorList>
            <person name="Goeker M."/>
        </authorList>
    </citation>
    <scope>NUCLEOTIDE SEQUENCE [LARGE SCALE GENOMIC DNA]</scope>
    <source>
        <strain evidence="6 7">DSM 3808</strain>
    </source>
</reference>
<dbReference type="PROSITE" id="PS50932">
    <property type="entry name" value="HTH_LACI_2"/>
    <property type="match status" value="1"/>
</dbReference>
<sequence>MVTLKEIAKRCGVSVSTVSNILNGIPKVSEDTRQRVLQVIKETGYQPNYIAQGLRKKKTKLIGIIAEDISLFSAPIIIESIMSYCETKNYRTIMVNLRLYARWNEQWYQDEEEYYSVLNPAIQELLSIKVDGIIYVPGHARNMGCFDDDFSIPVVMTYGYPHTPRFPSVVIDDEKGGYDMTEYLLKMGHEKIGVIGGRKDNIHMDKRLLGYQRALYDRKIFYNPDLVCYGNWDRESGYEGADTLIRKNVTAIFCFSDVIAGGVYDYLEENGLEAPEDVSVVGFDDQVIAEYFRPSLTTAALPLKEIGKKAAELLIRTLDKEEGQTEQQMSQIALPCTMVLRKSVKKLI</sequence>
<dbReference type="GO" id="GO:0003700">
    <property type="term" value="F:DNA-binding transcription factor activity"/>
    <property type="evidence" value="ECO:0007669"/>
    <property type="project" value="TreeGrafter"/>
</dbReference>
<dbReference type="Pfam" id="PF13377">
    <property type="entry name" value="Peripla_BP_3"/>
    <property type="match status" value="1"/>
</dbReference>
<dbReference type="AlphaFoldDB" id="A0A2S6HPS9"/>
<keyword evidence="1" id="KW-0805">Transcription regulation</keyword>
<evidence type="ECO:0000256" key="2">
    <source>
        <dbReference type="ARBA" id="ARBA00023125"/>
    </source>
</evidence>